<feature type="compositionally biased region" description="Basic residues" evidence="1">
    <location>
        <begin position="82"/>
        <end position="99"/>
    </location>
</feature>
<evidence type="ECO:0000313" key="3">
    <source>
        <dbReference type="Proteomes" id="UP001152562"/>
    </source>
</evidence>
<protein>
    <submittedName>
        <fullName evidence="2">Uncharacterized protein</fullName>
    </submittedName>
</protein>
<feature type="compositionally biased region" description="Basic and acidic residues" evidence="1">
    <location>
        <begin position="22"/>
        <end position="31"/>
    </location>
</feature>
<evidence type="ECO:0000313" key="2">
    <source>
        <dbReference type="EMBL" id="CAH4022455.1"/>
    </source>
</evidence>
<feature type="compositionally biased region" description="Polar residues" evidence="1">
    <location>
        <begin position="32"/>
        <end position="46"/>
    </location>
</feature>
<feature type="compositionally biased region" description="Polar residues" evidence="1">
    <location>
        <begin position="1"/>
        <end position="10"/>
    </location>
</feature>
<organism evidence="2 3">
    <name type="scientific">Pieris brassicae</name>
    <name type="common">White butterfly</name>
    <name type="synonym">Large white butterfly</name>
    <dbReference type="NCBI Taxonomy" id="7116"/>
    <lineage>
        <taxon>Eukaryota</taxon>
        <taxon>Metazoa</taxon>
        <taxon>Ecdysozoa</taxon>
        <taxon>Arthropoda</taxon>
        <taxon>Hexapoda</taxon>
        <taxon>Insecta</taxon>
        <taxon>Pterygota</taxon>
        <taxon>Neoptera</taxon>
        <taxon>Endopterygota</taxon>
        <taxon>Lepidoptera</taxon>
        <taxon>Glossata</taxon>
        <taxon>Ditrysia</taxon>
        <taxon>Papilionoidea</taxon>
        <taxon>Pieridae</taxon>
        <taxon>Pierinae</taxon>
        <taxon>Pieris</taxon>
    </lineage>
</organism>
<sequence>MDEQPGTSKNLTDRNDPDEESIPSHDQRTYSETDISNYSNKSQLLVASTGMEKPKKPSKPDGKFNEKRRRKRRTGRVEKQRKPPTRRHMTKRAPRRKPRARCEKKRDFSISTMYSRLSSGGLLTPACERCGHRCCLRSKIVRYERRVTIGRKRKIPKKRKQKLQMTVYKSENIQVGSCSKMLSPLNVNVNAVEVEEAPTDTFREITPEMIHEALRRLTMWRQNVETGAIYDFIQRNYPVNQDKEALGIELLEKLEVAVLVGIAKQTSTDTWTLCGALERPKFNDTHVTLFWKVYRDTMTPLKKPNKTMETSKSTSEKRTLRVYDVDIL</sequence>
<keyword evidence="3" id="KW-1185">Reference proteome</keyword>
<evidence type="ECO:0000256" key="1">
    <source>
        <dbReference type="SAM" id="MobiDB-lite"/>
    </source>
</evidence>
<reference evidence="2" key="1">
    <citation type="submission" date="2022-05" db="EMBL/GenBank/DDBJ databases">
        <authorList>
            <person name="Okamura Y."/>
        </authorList>
    </citation>
    <scope>NUCLEOTIDE SEQUENCE</scope>
</reference>
<feature type="compositionally biased region" description="Basic and acidic residues" evidence="1">
    <location>
        <begin position="52"/>
        <end position="65"/>
    </location>
</feature>
<proteinExistence type="predicted"/>
<dbReference type="Proteomes" id="UP001152562">
    <property type="component" value="Unassembled WGS sequence"/>
</dbReference>
<name>A0A9P0T5M9_PIEBR</name>
<gene>
    <name evidence="2" type="ORF">PIBRA_LOCUS3977</name>
</gene>
<comment type="caution">
    <text evidence="2">The sequence shown here is derived from an EMBL/GenBank/DDBJ whole genome shotgun (WGS) entry which is preliminary data.</text>
</comment>
<accession>A0A9P0T5M9</accession>
<feature type="region of interest" description="Disordered" evidence="1">
    <location>
        <begin position="1"/>
        <end position="104"/>
    </location>
</feature>
<dbReference type="EMBL" id="CALOZG010000004">
    <property type="protein sequence ID" value="CAH4022455.1"/>
    <property type="molecule type" value="Genomic_DNA"/>
</dbReference>
<dbReference type="AlphaFoldDB" id="A0A9P0T5M9"/>